<protein>
    <recommendedName>
        <fullName evidence="6">Phosphate-specific transport system accessory protein PhoU</fullName>
    </recommendedName>
</protein>
<dbReference type="NCBIfam" id="NF008332">
    <property type="entry name" value="PRK11115.1"/>
    <property type="match status" value="1"/>
</dbReference>
<proteinExistence type="inferred from homology"/>
<comment type="similarity">
    <text evidence="2 6">Belongs to the PhoU family.</text>
</comment>
<dbReference type="GO" id="GO:0005737">
    <property type="term" value="C:cytoplasm"/>
    <property type="evidence" value="ECO:0007669"/>
    <property type="project" value="UniProtKB-SubCell"/>
</dbReference>
<dbReference type="PANTHER" id="PTHR42930:SF3">
    <property type="entry name" value="PHOSPHATE-SPECIFIC TRANSPORT SYSTEM ACCESSORY PROTEIN PHOU"/>
    <property type="match status" value="1"/>
</dbReference>
<dbReference type="PIRSF" id="PIRSF003107">
    <property type="entry name" value="PhoU"/>
    <property type="match status" value="1"/>
</dbReference>
<dbReference type="InterPro" id="IPR028366">
    <property type="entry name" value="PhoU"/>
</dbReference>
<dbReference type="AlphaFoldDB" id="A0A2V1GYU1"/>
<evidence type="ECO:0000256" key="2">
    <source>
        <dbReference type="ARBA" id="ARBA00008107"/>
    </source>
</evidence>
<dbReference type="RefSeq" id="WP_116687138.1">
    <property type="nucleotide sequence ID" value="NZ_CAWNYD010000003.1"/>
</dbReference>
<evidence type="ECO:0000313" key="8">
    <source>
        <dbReference type="EMBL" id="PVZ69805.1"/>
    </source>
</evidence>
<feature type="domain" description="PhoU" evidence="7">
    <location>
        <begin position="26"/>
        <end position="110"/>
    </location>
</feature>
<sequence>MERVSGQHISGQFNEELESIRNRVMVMGGLVEKQLEDATTALIKQDIAIAQHVVMSDHKINALEVSLDEECTQVIAKRQPTASDLRLIMVVIKTITDLERIGDEAERIGRMCLHINQTGAQKSQLASLKHIGRYVQDMLHEVLDALARMDADAAVRIAKMDEGVDREYESVMRQLMTYMMEDVRSIPGILDIMWSARALERIGDRCCNICEYIIYYVKGKDVRHTSIEAMESLVQQKR</sequence>
<gene>
    <name evidence="8" type="ORF">DC094_10275</name>
</gene>
<dbReference type="InterPro" id="IPR038078">
    <property type="entry name" value="PhoU-like_sf"/>
</dbReference>
<dbReference type="FunFam" id="1.20.58.220:FF:000002">
    <property type="entry name" value="Phosphate-specific transport system accessory protein PhoU"/>
    <property type="match status" value="1"/>
</dbReference>
<dbReference type="NCBIfam" id="TIGR02135">
    <property type="entry name" value="phoU_full"/>
    <property type="match status" value="1"/>
</dbReference>
<dbReference type="Gene3D" id="1.20.58.220">
    <property type="entry name" value="Phosphate transport system protein phou homolog 2, domain 2"/>
    <property type="match status" value="2"/>
</dbReference>
<name>A0A2V1GYU1_9GAMM</name>
<evidence type="ECO:0000256" key="4">
    <source>
        <dbReference type="ARBA" id="ARBA00022490"/>
    </source>
</evidence>
<accession>A0A2V1GYU1</accession>
<organism evidence="8 9">
    <name type="scientific">Pelagibaculum spongiae</name>
    <dbReference type="NCBI Taxonomy" id="2080658"/>
    <lineage>
        <taxon>Bacteria</taxon>
        <taxon>Pseudomonadati</taxon>
        <taxon>Pseudomonadota</taxon>
        <taxon>Gammaproteobacteria</taxon>
        <taxon>Oceanospirillales</taxon>
        <taxon>Pelagibaculum</taxon>
    </lineage>
</organism>
<keyword evidence="9" id="KW-1185">Reference proteome</keyword>
<evidence type="ECO:0000313" key="9">
    <source>
        <dbReference type="Proteomes" id="UP000244906"/>
    </source>
</evidence>
<dbReference type="Pfam" id="PF01895">
    <property type="entry name" value="PhoU"/>
    <property type="match status" value="2"/>
</dbReference>
<feature type="domain" description="PhoU" evidence="7">
    <location>
        <begin position="128"/>
        <end position="213"/>
    </location>
</feature>
<dbReference type="GO" id="GO:0045936">
    <property type="term" value="P:negative regulation of phosphate metabolic process"/>
    <property type="evidence" value="ECO:0007669"/>
    <property type="project" value="InterPro"/>
</dbReference>
<keyword evidence="5 6" id="KW-0592">Phosphate transport</keyword>
<dbReference type="GO" id="GO:0030643">
    <property type="term" value="P:intracellular phosphate ion homeostasis"/>
    <property type="evidence" value="ECO:0007669"/>
    <property type="project" value="InterPro"/>
</dbReference>
<evidence type="ECO:0000259" key="7">
    <source>
        <dbReference type="Pfam" id="PF01895"/>
    </source>
</evidence>
<reference evidence="8 9" key="1">
    <citation type="submission" date="2018-04" db="EMBL/GenBank/DDBJ databases">
        <title>Thalassorhabdus spongiae gen. nov., sp. nov., isolated from a marine sponge in South-West Iceland.</title>
        <authorList>
            <person name="Knobloch S."/>
            <person name="Daussin A."/>
            <person name="Johannsson R."/>
            <person name="Marteinsson V.T."/>
        </authorList>
    </citation>
    <scope>NUCLEOTIDE SEQUENCE [LARGE SCALE GENOMIC DNA]</scope>
    <source>
        <strain evidence="8 9">Hp12</strain>
    </source>
</reference>
<evidence type="ECO:0000256" key="1">
    <source>
        <dbReference type="ARBA" id="ARBA00004496"/>
    </source>
</evidence>
<dbReference type="EMBL" id="QDDL01000003">
    <property type="protein sequence ID" value="PVZ69805.1"/>
    <property type="molecule type" value="Genomic_DNA"/>
</dbReference>
<comment type="subcellular location">
    <subcellularLocation>
        <location evidence="1 6">Cytoplasm</location>
    </subcellularLocation>
</comment>
<evidence type="ECO:0000256" key="3">
    <source>
        <dbReference type="ARBA" id="ARBA00022448"/>
    </source>
</evidence>
<dbReference type="SUPFAM" id="SSF109755">
    <property type="entry name" value="PhoU-like"/>
    <property type="match status" value="1"/>
</dbReference>
<comment type="function">
    <text evidence="6">Plays a role in the regulation of phosphate uptake.</text>
</comment>
<evidence type="ECO:0000256" key="6">
    <source>
        <dbReference type="PIRNR" id="PIRNR003107"/>
    </source>
</evidence>
<dbReference type="Proteomes" id="UP000244906">
    <property type="component" value="Unassembled WGS sequence"/>
</dbReference>
<keyword evidence="4 6" id="KW-0963">Cytoplasm</keyword>
<dbReference type="GO" id="GO:0006817">
    <property type="term" value="P:phosphate ion transport"/>
    <property type="evidence" value="ECO:0007669"/>
    <property type="project" value="UniProtKB-KW"/>
</dbReference>
<dbReference type="OrthoDB" id="9814256at2"/>
<dbReference type="FunFam" id="1.20.58.220:FF:000001">
    <property type="entry name" value="Phosphate-specific transport system accessory protein PhoU"/>
    <property type="match status" value="1"/>
</dbReference>
<dbReference type="PANTHER" id="PTHR42930">
    <property type="entry name" value="PHOSPHATE-SPECIFIC TRANSPORT SYSTEM ACCESSORY PROTEIN PHOU"/>
    <property type="match status" value="1"/>
</dbReference>
<comment type="caution">
    <text evidence="8">The sequence shown here is derived from an EMBL/GenBank/DDBJ whole genome shotgun (WGS) entry which is preliminary data.</text>
</comment>
<evidence type="ECO:0000256" key="5">
    <source>
        <dbReference type="ARBA" id="ARBA00022592"/>
    </source>
</evidence>
<keyword evidence="3 6" id="KW-0813">Transport</keyword>
<dbReference type="InterPro" id="IPR026022">
    <property type="entry name" value="PhoU_dom"/>
</dbReference>
<comment type="subunit">
    <text evidence="6">Homodimer.</text>
</comment>